<organism evidence="1 2">
    <name type="scientific">Eubacterium cellulosolvens (strain ATCC 43171 / JCM 9499 / 6)</name>
    <name type="common">Cillobacterium cellulosolvens</name>
    <dbReference type="NCBI Taxonomy" id="633697"/>
    <lineage>
        <taxon>Bacteria</taxon>
        <taxon>Bacillati</taxon>
        <taxon>Bacillota</taxon>
        <taxon>Clostridia</taxon>
        <taxon>Eubacteriales</taxon>
        <taxon>Eubacteriaceae</taxon>
        <taxon>Eubacterium</taxon>
    </lineage>
</organism>
<gene>
    <name evidence="1" type="ORF">EubceDRAFT1_0823</name>
</gene>
<dbReference type="eggNOG" id="ENOG5032M6D">
    <property type="taxonomic scope" value="Bacteria"/>
</dbReference>
<dbReference type="OrthoDB" id="3193516at2"/>
<dbReference type="Proteomes" id="UP000005753">
    <property type="component" value="Chromosome"/>
</dbReference>
<name>I5AS84_EUBC6</name>
<reference evidence="1 2" key="2">
    <citation type="submission" date="2012-02" db="EMBL/GenBank/DDBJ databases">
        <title>Improved High-Quality Draft sequence of Eubacterium cellulosolvens 6.</title>
        <authorList>
            <consortium name="US DOE Joint Genome Institute"/>
            <person name="Lucas S."/>
            <person name="Han J."/>
            <person name="Lapidus A."/>
            <person name="Cheng J.-F."/>
            <person name="Goodwin L."/>
            <person name="Pitluck S."/>
            <person name="Peters L."/>
            <person name="Mikhailova N."/>
            <person name="Gu W."/>
            <person name="Detter J.C."/>
            <person name="Han C."/>
            <person name="Tapia R."/>
            <person name="Land M."/>
            <person name="Hauser L."/>
            <person name="Kyrpides N."/>
            <person name="Ivanova N."/>
            <person name="Pagani I."/>
            <person name="Johnson E."/>
            <person name="Mukhopadhyay B."/>
            <person name="Anderson I."/>
            <person name="Woyke T."/>
        </authorList>
    </citation>
    <scope>NUCLEOTIDE SEQUENCE [LARGE SCALE GENOMIC DNA]</scope>
    <source>
        <strain evidence="1 2">6</strain>
    </source>
</reference>
<protein>
    <submittedName>
        <fullName evidence="1">Uncharacterized protein</fullName>
    </submittedName>
</protein>
<dbReference type="STRING" id="633697.EubceDRAFT1_0823"/>
<dbReference type="EMBL" id="CM001487">
    <property type="protein sequence ID" value="EIM56657.1"/>
    <property type="molecule type" value="Genomic_DNA"/>
</dbReference>
<keyword evidence="2" id="KW-1185">Reference proteome</keyword>
<proteinExistence type="predicted"/>
<accession>I5AS84</accession>
<sequence>MSKESEQKIDNVFVYEDQELKKLQKQYAEIDKSGIDMHIAESEALLRSLGYEVPSVHEKKELSERRVLVVPSFDDLSKEAEKAVGNNNSIENLFSEEELKENAAAIKALNHDYNMIHHLDKYDVAISAAAAILGSVVDIVLVGIPQKGPDGLEAGKLADYVRKKFDEKFSPEEMEKLANSKSSKVPFDAQDNRNTETYVEGLSAYYHRMLSLGHDPILGFVFGVYDIMHGTMTTIDKNGRIVCQVMEVYSDRKETDIVSALLKQIIHFKSDITTSMGLPAPLMGLFNLCQFGSIGEEEQTVAEIVQGMYYEGFDFIHFCAQSIPTILIELVTRIGYAVKRIKEGNKVKDSIPISLNREKHPKLATMLFIAHSGATAVNAGKVYFTKNPMAINYPQWIAFAKYSYKQLRWCLIEKPEARQKFVQGILDEELNNVLYEDDLLFDEYTSNYLVIFE</sequence>
<dbReference type="HOGENOM" id="CLU_048740_0_0_9"/>
<reference evidence="1 2" key="1">
    <citation type="submission" date="2010-08" db="EMBL/GenBank/DDBJ databases">
        <authorList>
            <consortium name="US DOE Joint Genome Institute (JGI-PGF)"/>
            <person name="Lucas S."/>
            <person name="Copeland A."/>
            <person name="Lapidus A."/>
            <person name="Cheng J.-F."/>
            <person name="Bruce D."/>
            <person name="Goodwin L."/>
            <person name="Pitluck S."/>
            <person name="Land M.L."/>
            <person name="Hauser L."/>
            <person name="Chang Y.-J."/>
            <person name="Anderson I.J."/>
            <person name="Johnson E."/>
            <person name="Mulhopadhyay B."/>
            <person name="Kyrpides N."/>
            <person name="Woyke T.J."/>
        </authorList>
    </citation>
    <scope>NUCLEOTIDE SEQUENCE [LARGE SCALE GENOMIC DNA]</scope>
    <source>
        <strain evidence="1 2">6</strain>
    </source>
</reference>
<dbReference type="AlphaFoldDB" id="I5AS84"/>
<evidence type="ECO:0000313" key="2">
    <source>
        <dbReference type="Proteomes" id="UP000005753"/>
    </source>
</evidence>
<evidence type="ECO:0000313" key="1">
    <source>
        <dbReference type="EMBL" id="EIM56657.1"/>
    </source>
</evidence>